<dbReference type="InterPro" id="IPR042100">
    <property type="entry name" value="Bug_dom1"/>
</dbReference>
<name>A0A410GGG5_9BURK</name>
<dbReference type="SUPFAM" id="SSF53850">
    <property type="entry name" value="Periplasmic binding protein-like II"/>
    <property type="match status" value="1"/>
</dbReference>
<dbReference type="Gene3D" id="3.40.190.150">
    <property type="entry name" value="Bordetella uptake gene, domain 1"/>
    <property type="match status" value="1"/>
</dbReference>
<dbReference type="PANTHER" id="PTHR42928">
    <property type="entry name" value="TRICARBOXYLATE-BINDING PROTEIN"/>
    <property type="match status" value="1"/>
</dbReference>
<dbReference type="CDD" id="cd13578">
    <property type="entry name" value="PBP2_Bug27"/>
    <property type="match status" value="1"/>
</dbReference>
<accession>A0A410GGG5</accession>
<keyword evidence="2" id="KW-0732">Signal</keyword>
<dbReference type="AlphaFoldDB" id="A0A410GGG5"/>
<evidence type="ECO:0000313" key="4">
    <source>
        <dbReference type="Proteomes" id="UP000283474"/>
    </source>
</evidence>
<dbReference type="InterPro" id="IPR005064">
    <property type="entry name" value="BUG"/>
</dbReference>
<feature type="chain" id="PRO_5019226137" description="LacI family transcriptional regulator" evidence="2">
    <location>
        <begin position="38"/>
        <end position="336"/>
    </location>
</feature>
<dbReference type="KEGG" id="pus:CKA81_16990"/>
<keyword evidence="4" id="KW-1185">Reference proteome</keyword>
<evidence type="ECO:0000256" key="2">
    <source>
        <dbReference type="SAM" id="SignalP"/>
    </source>
</evidence>
<dbReference type="EMBL" id="CP022987">
    <property type="protein sequence ID" value="QAA95370.1"/>
    <property type="molecule type" value="Genomic_DNA"/>
</dbReference>
<evidence type="ECO:0000313" key="3">
    <source>
        <dbReference type="EMBL" id="QAA95370.1"/>
    </source>
</evidence>
<dbReference type="Proteomes" id="UP000283474">
    <property type="component" value="Chromosome"/>
</dbReference>
<organism evidence="3 4">
    <name type="scientific">Pollutimonas thiosulfatoxidans</name>
    <dbReference type="NCBI Taxonomy" id="2028345"/>
    <lineage>
        <taxon>Bacteria</taxon>
        <taxon>Pseudomonadati</taxon>
        <taxon>Pseudomonadota</taxon>
        <taxon>Betaproteobacteria</taxon>
        <taxon>Burkholderiales</taxon>
        <taxon>Alcaligenaceae</taxon>
        <taxon>Pollutimonas</taxon>
    </lineage>
</organism>
<reference evidence="3 4" key="1">
    <citation type="submission" date="2017-08" db="EMBL/GenBank/DDBJ databases">
        <authorList>
            <person name="Park S.-J."/>
            <person name="Kim H."/>
        </authorList>
    </citation>
    <scope>NUCLEOTIDE SEQUENCE [LARGE SCALE GENOMIC DNA]</scope>
    <source>
        <strain evidence="4">ye3</strain>
    </source>
</reference>
<dbReference type="PIRSF" id="PIRSF017082">
    <property type="entry name" value="YflP"/>
    <property type="match status" value="1"/>
</dbReference>
<evidence type="ECO:0000256" key="1">
    <source>
        <dbReference type="ARBA" id="ARBA00006987"/>
    </source>
</evidence>
<dbReference type="Pfam" id="PF03401">
    <property type="entry name" value="TctC"/>
    <property type="match status" value="1"/>
</dbReference>
<dbReference type="OrthoDB" id="8678477at2"/>
<sequence>MKPKEIIMKLPFQKLKLRGLGAWTCALFLSFSAAAGAAAYPERTVEIIVPYAAGGSTDSTARLVAKGLSDQLKQSFVVVNRPGAGGMIAHADVSKADPNGYTLLFSAAGPLTVTPHSYDNIAYDPLKAFKPIKLVSAVPLMLVVNPKLKDHDLESLIKLAKDNPGSLNYGSFGVGSAAHLAGEQFKLLTKVDITHVPYKGSAPALADLLGGQIDMMFDVLVTALPHVQSGKLLPIAVTSDVRSSLLPEVPTMAEAGVQGFEAQTWFGLLAPANVDQSVIDELSKAMDAVLADPEIKKTILSQGMEIQGGTPADFDAFFRSEYDKWGAIAKQAGIKK</sequence>
<dbReference type="Gene3D" id="3.40.190.10">
    <property type="entry name" value="Periplasmic binding protein-like II"/>
    <property type="match status" value="1"/>
</dbReference>
<protein>
    <recommendedName>
        <fullName evidence="5">LacI family transcriptional regulator</fullName>
    </recommendedName>
</protein>
<gene>
    <name evidence="3" type="ORF">CKA81_16990</name>
</gene>
<feature type="signal peptide" evidence="2">
    <location>
        <begin position="1"/>
        <end position="37"/>
    </location>
</feature>
<evidence type="ECO:0008006" key="5">
    <source>
        <dbReference type="Google" id="ProtNLM"/>
    </source>
</evidence>
<proteinExistence type="inferred from homology"/>
<dbReference type="PANTHER" id="PTHR42928:SF5">
    <property type="entry name" value="BLR1237 PROTEIN"/>
    <property type="match status" value="1"/>
</dbReference>
<comment type="similarity">
    <text evidence="1">Belongs to the UPF0065 (bug) family.</text>
</comment>